<dbReference type="InterPro" id="IPR023366">
    <property type="entry name" value="ATP_synth_asu-like_sf"/>
</dbReference>
<dbReference type="GO" id="GO:0033180">
    <property type="term" value="C:proton-transporting V-type ATPase, V1 domain"/>
    <property type="evidence" value="ECO:0007669"/>
    <property type="project" value="InterPro"/>
</dbReference>
<dbReference type="Gene3D" id="1.10.1140.10">
    <property type="entry name" value="Bovine Mitochondrial F1-atpase, Atp Synthase Beta Chain, Chain D, domain 3"/>
    <property type="match status" value="1"/>
</dbReference>
<feature type="domain" description="ATPase F1/V1/A1 complex alpha/beta subunit nucleotide-binding" evidence="16">
    <location>
        <begin position="230"/>
        <end position="455"/>
    </location>
</feature>
<dbReference type="InterPro" id="IPR036121">
    <property type="entry name" value="ATPase_F1/V1/A1_a/bsu_N_sf"/>
</dbReference>
<dbReference type="Gene3D" id="2.40.50.100">
    <property type="match status" value="1"/>
</dbReference>
<evidence type="ECO:0000256" key="10">
    <source>
        <dbReference type="ARBA" id="ARBA00022989"/>
    </source>
</evidence>
<dbReference type="GO" id="GO:0046961">
    <property type="term" value="F:proton-transporting ATPase activity, rotational mechanism"/>
    <property type="evidence" value="ECO:0007669"/>
    <property type="project" value="InterPro"/>
</dbReference>
<dbReference type="EC" id="7.1.2.2" evidence="3"/>
<evidence type="ECO:0000259" key="17">
    <source>
        <dbReference type="Pfam" id="PF02874"/>
    </source>
</evidence>
<dbReference type="Gene3D" id="1.20.140.150">
    <property type="match status" value="1"/>
</dbReference>
<dbReference type="InterPro" id="IPR031686">
    <property type="entry name" value="ATP-synth_a_Xtn"/>
</dbReference>
<dbReference type="InterPro" id="IPR000194">
    <property type="entry name" value="ATPase_F1/V1/A1_a/bsu_nucl-bd"/>
</dbReference>
<dbReference type="NCBIfam" id="NF003220">
    <property type="entry name" value="PRK04192.1"/>
    <property type="match status" value="1"/>
</dbReference>
<dbReference type="Gene3D" id="2.40.30.20">
    <property type="match status" value="1"/>
</dbReference>
<keyword evidence="9" id="KW-1278">Translocase</keyword>
<evidence type="ECO:0000259" key="18">
    <source>
        <dbReference type="Pfam" id="PF16886"/>
    </source>
</evidence>
<dbReference type="InterPro" id="IPR024034">
    <property type="entry name" value="ATPase_F1/V1_b/a_C"/>
</dbReference>
<dbReference type="FunFam" id="2.40.30.20:FF:000002">
    <property type="entry name" value="V-type proton ATPase catalytic subunit A"/>
    <property type="match status" value="1"/>
</dbReference>
<dbReference type="GO" id="GO:0005765">
    <property type="term" value="C:lysosomal membrane"/>
    <property type="evidence" value="ECO:0007669"/>
    <property type="project" value="TreeGrafter"/>
</dbReference>
<dbReference type="InterPro" id="IPR055190">
    <property type="entry name" value="ATP-synt_VA_C"/>
</dbReference>
<dbReference type="PROSITE" id="PS00152">
    <property type="entry name" value="ATPASE_ALPHA_BETA"/>
    <property type="match status" value="1"/>
</dbReference>
<comment type="similarity">
    <text evidence="2">Belongs to the ATPase alpha/beta chains family.</text>
</comment>
<dbReference type="Pfam" id="PF02874">
    <property type="entry name" value="ATP-synt_ab_N"/>
    <property type="match status" value="1"/>
</dbReference>
<proteinExistence type="inferred from homology"/>
<keyword evidence="6" id="KW-0547">Nucleotide-binding</keyword>
<dbReference type="InterPro" id="IPR022878">
    <property type="entry name" value="V-ATPase_asu"/>
</dbReference>
<dbReference type="CDD" id="cd18119">
    <property type="entry name" value="ATP-synt_V_A-type_alpha_N"/>
    <property type="match status" value="1"/>
</dbReference>
<dbReference type="PRINTS" id="PR01457">
    <property type="entry name" value="LENSMEMPROT"/>
</dbReference>
<evidence type="ECO:0000256" key="6">
    <source>
        <dbReference type="ARBA" id="ARBA00022741"/>
    </source>
</evidence>
<feature type="domain" description="ATP synthase A/B type C-terminal" evidence="19">
    <location>
        <begin position="464"/>
        <end position="530"/>
    </location>
</feature>
<evidence type="ECO:0000259" key="19">
    <source>
        <dbReference type="Pfam" id="PF22919"/>
    </source>
</evidence>
<evidence type="ECO:0000256" key="9">
    <source>
        <dbReference type="ARBA" id="ARBA00022967"/>
    </source>
</evidence>
<comment type="catalytic activity">
    <reaction evidence="14">
        <text>ATP + H2O + 4 H(+)(in) = ADP + phosphate + 5 H(+)(out)</text>
        <dbReference type="Rhea" id="RHEA:57720"/>
        <dbReference type="ChEBI" id="CHEBI:15377"/>
        <dbReference type="ChEBI" id="CHEBI:15378"/>
        <dbReference type="ChEBI" id="CHEBI:30616"/>
        <dbReference type="ChEBI" id="CHEBI:43474"/>
        <dbReference type="ChEBI" id="CHEBI:456216"/>
        <dbReference type="EC" id="7.1.2.2"/>
    </reaction>
</comment>
<evidence type="ECO:0000256" key="2">
    <source>
        <dbReference type="ARBA" id="ARBA00008936"/>
    </source>
</evidence>
<evidence type="ECO:0000256" key="7">
    <source>
        <dbReference type="ARBA" id="ARBA00022781"/>
    </source>
</evidence>
<dbReference type="SUPFAM" id="SSF52540">
    <property type="entry name" value="P-loop containing nucleoside triphosphate hydrolases"/>
    <property type="match status" value="1"/>
</dbReference>
<keyword evidence="7" id="KW-0375">Hydrogen ion transport</keyword>
<dbReference type="InterPro" id="IPR003935">
    <property type="entry name" value="LMIP"/>
</dbReference>
<dbReference type="OrthoDB" id="1676488at2759"/>
<dbReference type="GO" id="GO:0005212">
    <property type="term" value="F:structural constituent of eye lens"/>
    <property type="evidence" value="ECO:0007669"/>
    <property type="project" value="InterPro"/>
</dbReference>
<dbReference type="InterPro" id="IPR004031">
    <property type="entry name" value="PMP22/EMP/MP20/Claudin"/>
</dbReference>
<evidence type="ECO:0000313" key="20">
    <source>
        <dbReference type="Ensembl" id="ENSLLEP00000048957.1"/>
    </source>
</evidence>
<dbReference type="NCBIfam" id="TIGR01042">
    <property type="entry name" value="V-ATPase_V1_A"/>
    <property type="match status" value="1"/>
</dbReference>
<keyword evidence="8" id="KW-0067">ATP-binding</keyword>
<comment type="function">
    <text evidence="13">Catalytic subunit of the V1 complex of vacuolar(H+)-ATPase (V-ATPase), a multisubunit enzyme composed of a peripheral complex (V1) that hydrolyzes ATP and a membrane integral complex (V0) that translocates protons. V-ATPase is responsible for acidifying and maintaining the pH of intracellular compartments and in some cell types, is targeted to the plasma membrane, where it is responsible for acidifying the extracellular environment. In aerobic conditions, involved in intracellular iron homeostasis, thus triggering the activity of Fe(2+) prolyl hydroxylase (PHD) enzymes, and leading to HIF1A hydroxylation and subsequent proteasomal degradation. May play a role in neurite development and synaptic connectivity.</text>
</comment>
<dbReference type="Proteomes" id="UP000694569">
    <property type="component" value="Unplaced"/>
</dbReference>
<feature type="domain" description="ATPsynthase alpha/beta subunit barrel-sandwich" evidence="18">
    <location>
        <begin position="125"/>
        <end position="212"/>
    </location>
</feature>
<feature type="transmembrane region" description="Helical" evidence="15">
    <location>
        <begin position="678"/>
        <end position="698"/>
    </location>
</feature>
<dbReference type="InterPro" id="IPR020003">
    <property type="entry name" value="ATPase_a/bsu_AS"/>
</dbReference>
<dbReference type="SUPFAM" id="SSF50615">
    <property type="entry name" value="N-terminal domain of alpha and beta subunits of F1 ATP synthase"/>
    <property type="match status" value="1"/>
</dbReference>
<dbReference type="FunFam" id="1.20.140.150:FF:000011">
    <property type="entry name" value="lens fiber membrane intrinsic protein-like"/>
    <property type="match status" value="1"/>
</dbReference>
<evidence type="ECO:0000256" key="1">
    <source>
        <dbReference type="ARBA" id="ARBA00004141"/>
    </source>
</evidence>
<dbReference type="Gene3D" id="3.40.50.300">
    <property type="entry name" value="P-loop containing nucleotide triphosphate hydrolases"/>
    <property type="match status" value="1"/>
</dbReference>
<dbReference type="GO" id="GO:0005524">
    <property type="term" value="F:ATP binding"/>
    <property type="evidence" value="ECO:0007669"/>
    <property type="project" value="UniProtKB-KW"/>
</dbReference>
<dbReference type="CDD" id="cd18111">
    <property type="entry name" value="ATP-synt_V_A-type_alpha_C"/>
    <property type="match status" value="1"/>
</dbReference>
<keyword evidence="12 15" id="KW-0472">Membrane</keyword>
<evidence type="ECO:0000256" key="13">
    <source>
        <dbReference type="ARBA" id="ARBA00046187"/>
    </source>
</evidence>
<feature type="transmembrane region" description="Helical" evidence="15">
    <location>
        <begin position="607"/>
        <end position="626"/>
    </location>
</feature>
<dbReference type="GO" id="GO:0046034">
    <property type="term" value="P:ATP metabolic process"/>
    <property type="evidence" value="ECO:0007669"/>
    <property type="project" value="InterPro"/>
</dbReference>
<dbReference type="GO" id="GO:0016887">
    <property type="term" value="F:ATP hydrolysis activity"/>
    <property type="evidence" value="ECO:0007669"/>
    <property type="project" value="InterPro"/>
</dbReference>
<feature type="transmembrane region" description="Helical" evidence="15">
    <location>
        <begin position="540"/>
        <end position="561"/>
    </location>
</feature>
<dbReference type="AlphaFoldDB" id="A0A8C5R8X1"/>
<dbReference type="Ensembl" id="ENSLLET00000050869.1">
    <property type="protein sequence ID" value="ENSLLEP00000048957.1"/>
    <property type="gene ID" value="ENSLLEG00000030812.1"/>
</dbReference>
<protein>
    <recommendedName>
        <fullName evidence="3">H(+)-transporting two-sector ATPase</fullName>
        <ecNumber evidence="3">7.1.2.2</ecNumber>
    </recommendedName>
</protein>
<evidence type="ECO:0000256" key="14">
    <source>
        <dbReference type="ARBA" id="ARBA00048383"/>
    </source>
</evidence>
<dbReference type="GeneTree" id="ENSGT00550000074787"/>
<dbReference type="PANTHER" id="PTHR43607:SF8">
    <property type="entry name" value="H(+)-TRANSPORTING TWO-SECTOR ATPASE"/>
    <property type="match status" value="1"/>
</dbReference>
<dbReference type="InterPro" id="IPR027417">
    <property type="entry name" value="P-loop_NTPase"/>
</dbReference>
<evidence type="ECO:0000259" key="16">
    <source>
        <dbReference type="Pfam" id="PF00006"/>
    </source>
</evidence>
<evidence type="ECO:0000256" key="5">
    <source>
        <dbReference type="ARBA" id="ARBA00022692"/>
    </source>
</evidence>
<reference evidence="20" key="1">
    <citation type="submission" date="2025-08" db="UniProtKB">
        <authorList>
            <consortium name="Ensembl"/>
        </authorList>
    </citation>
    <scope>IDENTIFICATION</scope>
</reference>
<keyword evidence="5 15" id="KW-0812">Transmembrane</keyword>
<evidence type="ECO:0000256" key="4">
    <source>
        <dbReference type="ARBA" id="ARBA00022448"/>
    </source>
</evidence>
<dbReference type="Pfam" id="PF16886">
    <property type="entry name" value="ATP-synt_ab_Xtn"/>
    <property type="match status" value="1"/>
</dbReference>
<organism evidence="20 21">
    <name type="scientific">Leptobrachium leishanense</name>
    <name type="common">Leishan spiny toad</name>
    <dbReference type="NCBI Taxonomy" id="445787"/>
    <lineage>
        <taxon>Eukaryota</taxon>
        <taxon>Metazoa</taxon>
        <taxon>Chordata</taxon>
        <taxon>Craniata</taxon>
        <taxon>Vertebrata</taxon>
        <taxon>Euteleostomi</taxon>
        <taxon>Amphibia</taxon>
        <taxon>Batrachia</taxon>
        <taxon>Anura</taxon>
        <taxon>Pelobatoidea</taxon>
        <taxon>Megophryidae</taxon>
        <taxon>Leptobrachium</taxon>
    </lineage>
</organism>
<keyword evidence="21" id="KW-1185">Reference proteome</keyword>
<dbReference type="InterPro" id="IPR004032">
    <property type="entry name" value="PMP22_EMP_MP20"/>
</dbReference>
<comment type="subcellular location">
    <subcellularLocation>
        <location evidence="1">Membrane</location>
        <topology evidence="1">Multi-pass membrane protein</topology>
    </subcellularLocation>
</comment>
<keyword evidence="10 15" id="KW-1133">Transmembrane helix</keyword>
<dbReference type="SUPFAM" id="SSF47917">
    <property type="entry name" value="C-terminal domain of alpha and beta subunits of F1 ATP synthase"/>
    <property type="match status" value="1"/>
</dbReference>
<keyword evidence="4" id="KW-0813">Transport</keyword>
<dbReference type="Pfam" id="PF00822">
    <property type="entry name" value="PMP22_Claudin"/>
    <property type="match status" value="1"/>
</dbReference>
<dbReference type="Pfam" id="PF00006">
    <property type="entry name" value="ATP-synt_ab"/>
    <property type="match status" value="1"/>
</dbReference>
<name>A0A8C5R8X1_9ANUR</name>
<feature type="domain" description="ATPase F1/V1/A1 complex alpha/beta subunit N-terminal" evidence="17">
    <location>
        <begin position="22"/>
        <end position="83"/>
    </location>
</feature>
<dbReference type="CDD" id="cd01134">
    <property type="entry name" value="V_A-ATPase_A"/>
    <property type="match status" value="1"/>
</dbReference>
<evidence type="ECO:0000313" key="21">
    <source>
        <dbReference type="Proteomes" id="UP000694569"/>
    </source>
</evidence>
<sequence length="712" mass="77764">MDFSKLPKIIDEEKESMLGYVHGVSGPVVTASQMAGAAMYELVRVGHSELVGEIIRLEGDLATVQVYEETSGVCVGDPVLRTGKPLSVELGPGIMGNIFDGIQRPLKDIADLTKSIYIPRGINIHALSRDLKWEFVPDKNVRLGSHVTGGDIYGIVQENSLIKHRIMLPPRSCGTVTYIAPPGSYDISDVVMELDFEGVKEKLTMVQVWPVRQIRPTTEKLPANYPLLTGQRVLDALFPCVQGGTTAIPGAFGCGKTVISQALSKFSNSDIIVYVGCGERGNEMSEVLRDFPELTMEVDGKTESIMKRTTLVANTSNMPVAAREASIYTGITLSEYFRDMGYNVSMMADSTSRWAEALREISGRLAEMPADSGYPAYLGARLASFYERAGRVKCLGSPQREGSVSIVGAVSPPGGDFSDPVTSATLGIVQVFWGLDKKLAQRKHFPSVNWLISYSKYMRALDDYYDRNFQELVPLRTKAKEILQEEEDLAEIVQLVGKGSLAEADKITLEVAKLIKDDFLQQNGYSAYDRCARQPGEHKAMYTLMGGGLLCAVSGLVLLIVATATDFWMQYRYSGNLSNQGLWRFCVAGKCHAHTITVAFWDATRAFMLLSILSCFAGIILGLTAFSSGAKSARTRSAGVTLLVAGFFALLALAVYTGVTVNFFGKRYADWRFSWSYILGWIGIILTVSAGVFHICAYTRNGSQDAANVSSG</sequence>
<evidence type="ECO:0000256" key="8">
    <source>
        <dbReference type="ARBA" id="ARBA00022840"/>
    </source>
</evidence>
<dbReference type="HAMAP" id="MF_00309">
    <property type="entry name" value="ATP_synth_A_arch"/>
    <property type="match status" value="1"/>
</dbReference>
<evidence type="ECO:0000256" key="12">
    <source>
        <dbReference type="ARBA" id="ARBA00023136"/>
    </source>
</evidence>
<dbReference type="Pfam" id="PF22919">
    <property type="entry name" value="ATP-synt_VA_C"/>
    <property type="match status" value="1"/>
</dbReference>
<evidence type="ECO:0000256" key="11">
    <source>
        <dbReference type="ARBA" id="ARBA00023065"/>
    </source>
</evidence>
<dbReference type="FunFam" id="3.40.50.300:FF:000052">
    <property type="entry name" value="V-type proton ATPase catalytic subunit A"/>
    <property type="match status" value="1"/>
</dbReference>
<evidence type="ECO:0000256" key="15">
    <source>
        <dbReference type="SAM" id="Phobius"/>
    </source>
</evidence>
<dbReference type="PROSITE" id="PS01221">
    <property type="entry name" value="PMP22_1"/>
    <property type="match status" value="1"/>
</dbReference>
<dbReference type="FunFam" id="2.40.50.100:FF:000008">
    <property type="entry name" value="V-type proton ATPase catalytic subunit A"/>
    <property type="match status" value="1"/>
</dbReference>
<dbReference type="InterPro" id="IPR004100">
    <property type="entry name" value="ATPase_F1/V1/A1_a/bsu_N"/>
</dbReference>
<evidence type="ECO:0000256" key="3">
    <source>
        <dbReference type="ARBA" id="ARBA00012473"/>
    </source>
</evidence>
<reference evidence="20" key="2">
    <citation type="submission" date="2025-09" db="UniProtKB">
        <authorList>
            <consortium name="Ensembl"/>
        </authorList>
    </citation>
    <scope>IDENTIFICATION</scope>
</reference>
<dbReference type="InterPro" id="IPR005725">
    <property type="entry name" value="ATPase_V1-cplx_asu"/>
</dbReference>
<accession>A0A8C5R8X1</accession>
<feature type="transmembrane region" description="Helical" evidence="15">
    <location>
        <begin position="638"/>
        <end position="658"/>
    </location>
</feature>
<dbReference type="PANTHER" id="PTHR43607">
    <property type="entry name" value="V-TYPE PROTON ATPASE CATALYTIC SUBUNIT A"/>
    <property type="match status" value="1"/>
</dbReference>
<keyword evidence="11" id="KW-0406">Ion transport</keyword>